<dbReference type="GO" id="GO:0030170">
    <property type="term" value="F:pyridoxal phosphate binding"/>
    <property type="evidence" value="ECO:0007669"/>
    <property type="project" value="InterPro"/>
</dbReference>
<dbReference type="InterPro" id="IPR015422">
    <property type="entry name" value="PyrdxlP-dep_Trfase_small"/>
</dbReference>
<keyword evidence="4" id="KW-0808">Transferase</keyword>
<dbReference type="Gene3D" id="3.40.640.10">
    <property type="entry name" value="Type I PLP-dependent aspartate aminotransferase-like (Major domain)"/>
    <property type="match status" value="1"/>
</dbReference>
<accession>A0A7V4TYF9</accession>
<evidence type="ECO:0000259" key="6">
    <source>
        <dbReference type="Pfam" id="PF00155"/>
    </source>
</evidence>
<comment type="similarity">
    <text evidence="2">Belongs to the class-I pyridoxal-phosphate-dependent aminotransferase family.</text>
</comment>
<keyword evidence="5" id="KW-0663">Pyridoxal phosphate</keyword>
<dbReference type="CDD" id="cd00609">
    <property type="entry name" value="AAT_like"/>
    <property type="match status" value="1"/>
</dbReference>
<evidence type="ECO:0000256" key="4">
    <source>
        <dbReference type="ARBA" id="ARBA00022679"/>
    </source>
</evidence>
<evidence type="ECO:0000313" key="7">
    <source>
        <dbReference type="EMBL" id="HGY54711.1"/>
    </source>
</evidence>
<dbReference type="Gene3D" id="3.90.1150.10">
    <property type="entry name" value="Aspartate Aminotransferase, domain 1"/>
    <property type="match status" value="1"/>
</dbReference>
<dbReference type="InterPro" id="IPR051326">
    <property type="entry name" value="Kynurenine-oxoglutarate_AT"/>
</dbReference>
<gene>
    <name evidence="7" type="ORF">ENK44_03325</name>
</gene>
<comment type="caution">
    <text evidence="7">The sequence shown here is derived from an EMBL/GenBank/DDBJ whole genome shotgun (WGS) entry which is preliminary data.</text>
</comment>
<evidence type="ECO:0000256" key="5">
    <source>
        <dbReference type="ARBA" id="ARBA00022898"/>
    </source>
</evidence>
<dbReference type="AlphaFoldDB" id="A0A7V4TYF9"/>
<dbReference type="GO" id="GO:0005737">
    <property type="term" value="C:cytoplasm"/>
    <property type="evidence" value="ECO:0007669"/>
    <property type="project" value="TreeGrafter"/>
</dbReference>
<dbReference type="InterPro" id="IPR015424">
    <property type="entry name" value="PyrdxlP-dep_Trfase"/>
</dbReference>
<evidence type="ECO:0000256" key="1">
    <source>
        <dbReference type="ARBA" id="ARBA00001933"/>
    </source>
</evidence>
<dbReference type="GO" id="GO:0016212">
    <property type="term" value="F:kynurenine-oxoglutarate transaminase activity"/>
    <property type="evidence" value="ECO:0007669"/>
    <property type="project" value="TreeGrafter"/>
</dbReference>
<dbReference type="SUPFAM" id="SSF53383">
    <property type="entry name" value="PLP-dependent transferases"/>
    <property type="match status" value="1"/>
</dbReference>
<dbReference type="EMBL" id="DRQG01000028">
    <property type="protein sequence ID" value="HGY54711.1"/>
    <property type="molecule type" value="Genomic_DNA"/>
</dbReference>
<evidence type="ECO:0000256" key="3">
    <source>
        <dbReference type="ARBA" id="ARBA00022576"/>
    </source>
</evidence>
<dbReference type="NCBIfam" id="NF009079">
    <property type="entry name" value="PRK12414.1"/>
    <property type="match status" value="1"/>
</dbReference>
<dbReference type="Proteomes" id="UP000885779">
    <property type="component" value="Unassembled WGS sequence"/>
</dbReference>
<comment type="cofactor">
    <cofactor evidence="1">
        <name>pyridoxal 5'-phosphate</name>
        <dbReference type="ChEBI" id="CHEBI:597326"/>
    </cofactor>
</comment>
<dbReference type="Pfam" id="PF00155">
    <property type="entry name" value="Aminotran_1_2"/>
    <property type="match status" value="1"/>
</dbReference>
<protein>
    <submittedName>
        <fullName evidence="7">Aminotransferase class I/II-fold pyridoxal phosphate-dependent enzyme</fullName>
    </submittedName>
</protein>
<dbReference type="NCBIfam" id="NF006569">
    <property type="entry name" value="PRK09082.1"/>
    <property type="match status" value="1"/>
</dbReference>
<reference evidence="7" key="1">
    <citation type="journal article" date="2020" name="mSystems">
        <title>Genome- and Community-Level Interaction Insights into Carbon Utilization and Element Cycling Functions of Hydrothermarchaeota in Hydrothermal Sediment.</title>
        <authorList>
            <person name="Zhou Z."/>
            <person name="Liu Y."/>
            <person name="Xu W."/>
            <person name="Pan J."/>
            <person name="Luo Z.H."/>
            <person name="Li M."/>
        </authorList>
    </citation>
    <scope>NUCLEOTIDE SEQUENCE [LARGE SCALE GENOMIC DNA]</scope>
    <source>
        <strain evidence="7">HyVt-577</strain>
    </source>
</reference>
<organism evidence="7">
    <name type="scientific">Caldithrix abyssi</name>
    <dbReference type="NCBI Taxonomy" id="187145"/>
    <lineage>
        <taxon>Bacteria</taxon>
        <taxon>Pseudomonadati</taxon>
        <taxon>Calditrichota</taxon>
        <taxon>Calditrichia</taxon>
        <taxon>Calditrichales</taxon>
        <taxon>Calditrichaceae</taxon>
        <taxon>Caldithrix</taxon>
    </lineage>
</organism>
<dbReference type="PANTHER" id="PTHR43807:SF20">
    <property type="entry name" value="FI04487P"/>
    <property type="match status" value="1"/>
</dbReference>
<evidence type="ECO:0000256" key="2">
    <source>
        <dbReference type="ARBA" id="ARBA00007441"/>
    </source>
</evidence>
<proteinExistence type="inferred from homology"/>
<name>A0A7V4TYF9_CALAY</name>
<dbReference type="InterPro" id="IPR015421">
    <property type="entry name" value="PyrdxlP-dep_Trfase_major"/>
</dbReference>
<feature type="domain" description="Aminotransferase class I/classII large" evidence="6">
    <location>
        <begin position="32"/>
        <end position="381"/>
    </location>
</feature>
<dbReference type="FunFam" id="3.40.640.10:FF:000033">
    <property type="entry name" value="Aspartate aminotransferase"/>
    <property type="match status" value="1"/>
</dbReference>
<sequence length="384" mass="43724">MQFKGKIKSKMPQQGLSIFAVMTGLANEHGAINLSQGFPDFDCHPELVELVHKYMKEGHNQYAPMPGVPQLREALAAKMEQDYGMRYHPDTEITITSGATEALYAAITAIVQPGDEVIVFEPYYDVYVPVIRYSGGRPVFVKLTVPDYRVDWTEVQAKITPKTRAVILNNPHNPGTSVFTKEDIARLEEIVSGSDIILISDEVYEHIVFDKEAHHSLAAYPRLAERSMVISSFGKTFHTTGWKMGWCAAPEALTAELRKIHQFITYSVNTPIQHAFAEFLRRRELIDGLKDFYQKKRDFFVELLKATPFKIIPAQGTYFQLVDFSGVSDESEMDFVKRLTIDYGVAAIPLSAFYHNMNDHRIIRFCFAKKKETLEQAVERLCRI</sequence>
<keyword evidence="3 7" id="KW-0032">Aminotransferase</keyword>
<dbReference type="PANTHER" id="PTHR43807">
    <property type="entry name" value="FI04487P"/>
    <property type="match status" value="1"/>
</dbReference>
<dbReference type="InterPro" id="IPR004839">
    <property type="entry name" value="Aminotransferase_I/II_large"/>
</dbReference>